<dbReference type="Pfam" id="PF10903">
    <property type="entry name" value="DUF2691"/>
    <property type="match status" value="1"/>
</dbReference>
<proteinExistence type="predicted"/>
<evidence type="ECO:0000313" key="2">
    <source>
        <dbReference type="Proteomes" id="UP000093482"/>
    </source>
</evidence>
<comment type="caution">
    <text evidence="1">The sequence shown here is derived from an EMBL/GenBank/DDBJ whole genome shotgun (WGS) entry which is preliminary data.</text>
</comment>
<dbReference type="Proteomes" id="UP000093482">
    <property type="component" value="Unassembled WGS sequence"/>
</dbReference>
<name>A0A1C0YV31_9BACL</name>
<dbReference type="EMBL" id="MATO01000032">
    <property type="protein sequence ID" value="OCS91005.1"/>
    <property type="molecule type" value="Genomic_DNA"/>
</dbReference>
<dbReference type="AlphaFoldDB" id="A0A1C0YV31"/>
<sequence>MPNLAKKSRGLSFHIPNAYGTYLHHILNGINVRDFIWHNGGREAYYIEDDSLGRDLFPPARLLDGSTLQHIISDEPYYIIFADLKAFQHEADVEDIANYEQFVRSECQLVLLVVDCSHVYMYAKDPQTLAQIYANAVAQQFEKIQFITDDNDELTMFVAF</sequence>
<accession>A0A1C0YV31</accession>
<keyword evidence="2" id="KW-1185">Reference proteome</keyword>
<gene>
    <name evidence="1" type="ORF">A6K76_10370</name>
</gene>
<dbReference type="InterPro" id="IPR020216">
    <property type="entry name" value="Uncharacterised_YncE"/>
</dbReference>
<evidence type="ECO:0000313" key="1">
    <source>
        <dbReference type="EMBL" id="OCS91005.1"/>
    </source>
</evidence>
<organism evidence="1 2">
    <name type="scientific">Caryophanon latum</name>
    <dbReference type="NCBI Taxonomy" id="33977"/>
    <lineage>
        <taxon>Bacteria</taxon>
        <taxon>Bacillati</taxon>
        <taxon>Bacillota</taxon>
        <taxon>Bacilli</taxon>
        <taxon>Bacillales</taxon>
        <taxon>Caryophanaceae</taxon>
        <taxon>Caryophanon</taxon>
    </lineage>
</organism>
<evidence type="ECO:0008006" key="3">
    <source>
        <dbReference type="Google" id="ProtNLM"/>
    </source>
</evidence>
<reference evidence="1 2" key="1">
    <citation type="submission" date="2016-07" db="EMBL/GenBank/DDBJ databases">
        <title>Caryophanon latum genome sequencing.</title>
        <authorList>
            <person name="Verma A."/>
            <person name="Pal Y."/>
            <person name="Krishnamurthi S."/>
        </authorList>
    </citation>
    <scope>NUCLEOTIDE SEQUENCE [LARGE SCALE GENOMIC DNA]</scope>
    <source>
        <strain evidence="1 2">DSM 14151</strain>
    </source>
</reference>
<protein>
    <recommendedName>
        <fullName evidence="3">DUF2691 domain-containing protein</fullName>
    </recommendedName>
</protein>